<dbReference type="Proteomes" id="UP001345827">
    <property type="component" value="Unassembled WGS sequence"/>
</dbReference>
<name>A0AAV9PTY5_9PEZI</name>
<dbReference type="AlphaFoldDB" id="A0AAV9PTY5"/>
<reference evidence="2 3" key="1">
    <citation type="submission" date="2023-06" db="EMBL/GenBank/DDBJ databases">
        <title>Black Yeasts Isolated from many extreme environments.</title>
        <authorList>
            <person name="Coleine C."/>
            <person name="Stajich J.E."/>
            <person name="Selbmann L."/>
        </authorList>
    </citation>
    <scope>NUCLEOTIDE SEQUENCE [LARGE SCALE GENOMIC DNA]</scope>
    <source>
        <strain evidence="2 3">CCFEE 5887</strain>
    </source>
</reference>
<dbReference type="EMBL" id="JAXLQG010000025">
    <property type="protein sequence ID" value="KAK5528655.1"/>
    <property type="molecule type" value="Genomic_DNA"/>
</dbReference>
<gene>
    <name evidence="2" type="ORF">LTR25_010268</name>
</gene>
<proteinExistence type="predicted"/>
<protein>
    <submittedName>
        <fullName evidence="2">Uncharacterized protein</fullName>
    </submittedName>
</protein>
<evidence type="ECO:0000256" key="1">
    <source>
        <dbReference type="SAM" id="MobiDB-lite"/>
    </source>
</evidence>
<feature type="region of interest" description="Disordered" evidence="1">
    <location>
        <begin position="115"/>
        <end position="141"/>
    </location>
</feature>
<feature type="compositionally biased region" description="Polar residues" evidence="1">
    <location>
        <begin position="123"/>
        <end position="141"/>
    </location>
</feature>
<sequence>MRRGRETRGQALRMLEIMDEALQRLYWACQAKEGLPEPFLNRPDGRITTKDILEGLGLESTGFSDATSSSNARPPPSVTASPSVSFSDLQQLPVGETTPSFANGEETLQSLQDFDFDIPSGDFEQSQPASTVTPPRSSATPPTGMFEGQEASTYLLNSPSFQHQQNCQMHLLCRMNRLQRRAGSFHFQTDERKKPRQTSLSNRVFCEPSEIATELIGNSPGPFDFAAPGLDSSMGYDLDAFPMPSLTAPR</sequence>
<accession>A0AAV9PTY5</accession>
<keyword evidence="3" id="KW-1185">Reference proteome</keyword>
<evidence type="ECO:0000313" key="2">
    <source>
        <dbReference type="EMBL" id="KAK5528655.1"/>
    </source>
</evidence>
<comment type="caution">
    <text evidence="2">The sequence shown here is derived from an EMBL/GenBank/DDBJ whole genome shotgun (WGS) entry which is preliminary data.</text>
</comment>
<feature type="region of interest" description="Disordered" evidence="1">
    <location>
        <begin position="60"/>
        <end position="85"/>
    </location>
</feature>
<organism evidence="2 3">
    <name type="scientific">Vermiconidia calcicola</name>
    <dbReference type="NCBI Taxonomy" id="1690605"/>
    <lineage>
        <taxon>Eukaryota</taxon>
        <taxon>Fungi</taxon>
        <taxon>Dikarya</taxon>
        <taxon>Ascomycota</taxon>
        <taxon>Pezizomycotina</taxon>
        <taxon>Dothideomycetes</taxon>
        <taxon>Dothideomycetidae</taxon>
        <taxon>Mycosphaerellales</taxon>
        <taxon>Extremaceae</taxon>
        <taxon>Vermiconidia</taxon>
    </lineage>
</organism>
<feature type="compositionally biased region" description="Polar residues" evidence="1">
    <location>
        <begin position="61"/>
        <end position="72"/>
    </location>
</feature>
<evidence type="ECO:0000313" key="3">
    <source>
        <dbReference type="Proteomes" id="UP001345827"/>
    </source>
</evidence>